<protein>
    <submittedName>
        <fullName evidence="2">Uncharacterized protein</fullName>
    </submittedName>
</protein>
<evidence type="ECO:0000256" key="1">
    <source>
        <dbReference type="SAM" id="Phobius"/>
    </source>
</evidence>
<dbReference type="AlphaFoldDB" id="A0A7V5PMV8"/>
<sequence length="202" mass="23650">MIKIGRRNGFSLPDLFLEVVSIVFGILFALWLNGWQTDRQHEHSVQKSLRNIRTEIRNNRKNLSRVFPYHQTCLRTISDSHGEEVVENFFSIWRGLRPPILHRSAYETAREVQALAYMDYETASAISLLYSRQEFIFQLMRMYAQVFISDLNRSDARRLAITLQPAFSDIVQAEQELATQYQKVLILLDQLQQKNGIISFSH</sequence>
<organism evidence="2">
    <name type="scientific">Caldithrix abyssi</name>
    <dbReference type="NCBI Taxonomy" id="187145"/>
    <lineage>
        <taxon>Bacteria</taxon>
        <taxon>Pseudomonadati</taxon>
        <taxon>Calditrichota</taxon>
        <taxon>Calditrichia</taxon>
        <taxon>Calditrichales</taxon>
        <taxon>Calditrichaceae</taxon>
        <taxon>Caldithrix</taxon>
    </lineage>
</organism>
<dbReference type="EMBL" id="DROD01000163">
    <property type="protein sequence ID" value="HHJ51991.1"/>
    <property type="molecule type" value="Genomic_DNA"/>
</dbReference>
<name>A0A7V5PMV8_CALAY</name>
<keyword evidence="1" id="KW-0812">Transmembrane</keyword>
<keyword evidence="1" id="KW-1133">Transmembrane helix</keyword>
<dbReference type="Proteomes" id="UP000886124">
    <property type="component" value="Unassembled WGS sequence"/>
</dbReference>
<comment type="caution">
    <text evidence="2">The sequence shown here is derived from an EMBL/GenBank/DDBJ whole genome shotgun (WGS) entry which is preliminary data.</text>
</comment>
<feature type="transmembrane region" description="Helical" evidence="1">
    <location>
        <begin position="12"/>
        <end position="32"/>
    </location>
</feature>
<accession>A0A7V5PMV8</accession>
<proteinExistence type="predicted"/>
<keyword evidence="1" id="KW-0472">Membrane</keyword>
<gene>
    <name evidence="2" type="ORF">ENJ89_02245</name>
</gene>
<reference evidence="2" key="1">
    <citation type="journal article" date="2020" name="mSystems">
        <title>Genome- and Community-Level Interaction Insights into Carbon Utilization and Element Cycling Functions of Hydrothermarchaeota in Hydrothermal Sediment.</title>
        <authorList>
            <person name="Zhou Z."/>
            <person name="Liu Y."/>
            <person name="Xu W."/>
            <person name="Pan J."/>
            <person name="Luo Z.H."/>
            <person name="Li M."/>
        </authorList>
    </citation>
    <scope>NUCLEOTIDE SEQUENCE [LARGE SCALE GENOMIC DNA]</scope>
    <source>
        <strain evidence="2">HyVt-527</strain>
    </source>
</reference>
<evidence type="ECO:0000313" key="2">
    <source>
        <dbReference type="EMBL" id="HHJ51991.1"/>
    </source>
</evidence>